<dbReference type="Proteomes" id="UP000308891">
    <property type="component" value="Unassembled WGS sequence"/>
</dbReference>
<comment type="caution">
    <text evidence="10">The sequence shown here is derived from an EMBL/GenBank/DDBJ whole genome shotgun (WGS) entry which is preliminary data.</text>
</comment>
<evidence type="ECO:0000259" key="9">
    <source>
        <dbReference type="Pfam" id="PF12704"/>
    </source>
</evidence>
<dbReference type="AlphaFoldDB" id="A0A4T0UL78"/>
<evidence type="ECO:0000256" key="7">
    <source>
        <dbReference type="SAM" id="Phobius"/>
    </source>
</evidence>
<evidence type="ECO:0000256" key="3">
    <source>
        <dbReference type="ARBA" id="ARBA00022475"/>
    </source>
</evidence>
<keyword evidence="5 7" id="KW-1133">Transmembrane helix</keyword>
<dbReference type="Pfam" id="PF02687">
    <property type="entry name" value="FtsX"/>
    <property type="match status" value="1"/>
</dbReference>
<feature type="transmembrane region" description="Helical" evidence="7">
    <location>
        <begin position="281"/>
        <end position="300"/>
    </location>
</feature>
<keyword evidence="3" id="KW-1003">Cell membrane</keyword>
<keyword evidence="6 7" id="KW-0472">Membrane</keyword>
<dbReference type="GO" id="GO:0044874">
    <property type="term" value="P:lipoprotein localization to outer membrane"/>
    <property type="evidence" value="ECO:0007669"/>
    <property type="project" value="TreeGrafter"/>
</dbReference>
<keyword evidence="11" id="KW-1185">Reference proteome</keyword>
<evidence type="ECO:0000313" key="11">
    <source>
        <dbReference type="Proteomes" id="UP000308891"/>
    </source>
</evidence>
<dbReference type="RefSeq" id="WP_136555194.1">
    <property type="nucleotide sequence ID" value="NZ_STGJ01000018.1"/>
</dbReference>
<feature type="transmembrane region" description="Helical" evidence="7">
    <location>
        <begin position="321"/>
        <end position="349"/>
    </location>
</feature>
<evidence type="ECO:0000256" key="4">
    <source>
        <dbReference type="ARBA" id="ARBA00022692"/>
    </source>
</evidence>
<dbReference type="PANTHER" id="PTHR30489:SF0">
    <property type="entry name" value="LIPOPROTEIN-RELEASING SYSTEM TRANSMEMBRANE PROTEIN LOLE"/>
    <property type="match status" value="1"/>
</dbReference>
<dbReference type="GO" id="GO:0098797">
    <property type="term" value="C:plasma membrane protein complex"/>
    <property type="evidence" value="ECO:0007669"/>
    <property type="project" value="TreeGrafter"/>
</dbReference>
<feature type="transmembrane region" description="Helical" evidence="7">
    <location>
        <begin position="361"/>
        <end position="387"/>
    </location>
</feature>
<feature type="transmembrane region" description="Helical" evidence="7">
    <location>
        <begin position="19"/>
        <end position="42"/>
    </location>
</feature>
<gene>
    <name evidence="10" type="ORF">E5K04_13980</name>
</gene>
<reference evidence="10 11" key="1">
    <citation type="submission" date="2019-04" db="EMBL/GenBank/DDBJ databases">
        <title>Crenobacter sp. nov.</title>
        <authorList>
            <person name="Shi S."/>
        </authorList>
    </citation>
    <scope>NUCLEOTIDE SEQUENCE [LARGE SCALE GENOMIC DNA]</scope>
    <source>
        <strain evidence="10 11">GY 70310</strain>
    </source>
</reference>
<dbReference type="Pfam" id="PF12704">
    <property type="entry name" value="MacB_PCD"/>
    <property type="match status" value="1"/>
</dbReference>
<feature type="domain" description="ABC3 transporter permease C-terminal" evidence="8">
    <location>
        <begin position="279"/>
        <end position="398"/>
    </location>
</feature>
<protein>
    <submittedName>
        <fullName evidence="10">ABC transporter permease</fullName>
    </submittedName>
</protein>
<dbReference type="OrthoDB" id="9770036at2"/>
<feature type="domain" description="MacB-like periplasmic core" evidence="9">
    <location>
        <begin position="18"/>
        <end position="248"/>
    </location>
</feature>
<dbReference type="InterPro" id="IPR003838">
    <property type="entry name" value="ABC3_permease_C"/>
</dbReference>
<evidence type="ECO:0000259" key="8">
    <source>
        <dbReference type="Pfam" id="PF02687"/>
    </source>
</evidence>
<evidence type="ECO:0000256" key="1">
    <source>
        <dbReference type="ARBA" id="ARBA00004651"/>
    </source>
</evidence>
<proteinExistence type="inferred from homology"/>
<dbReference type="EMBL" id="STGJ01000018">
    <property type="protein sequence ID" value="TIC79206.1"/>
    <property type="molecule type" value="Genomic_DNA"/>
</dbReference>
<evidence type="ECO:0000256" key="5">
    <source>
        <dbReference type="ARBA" id="ARBA00022989"/>
    </source>
</evidence>
<organism evidence="10 11">
    <name type="scientific">Crenobacter intestini</name>
    <dbReference type="NCBI Taxonomy" id="2563443"/>
    <lineage>
        <taxon>Bacteria</taxon>
        <taxon>Pseudomonadati</taxon>
        <taxon>Pseudomonadota</taxon>
        <taxon>Betaproteobacteria</taxon>
        <taxon>Neisseriales</taxon>
        <taxon>Neisseriaceae</taxon>
        <taxon>Crenobacter</taxon>
    </lineage>
</organism>
<name>A0A4T0UL78_9NEIS</name>
<dbReference type="PANTHER" id="PTHR30489">
    <property type="entry name" value="LIPOPROTEIN-RELEASING SYSTEM TRANSMEMBRANE PROTEIN LOLE"/>
    <property type="match status" value="1"/>
</dbReference>
<comment type="subcellular location">
    <subcellularLocation>
        <location evidence="1">Cell membrane</location>
        <topology evidence="1">Multi-pass membrane protein</topology>
    </subcellularLocation>
</comment>
<sequence length="404" mass="42934">MFVPTVAWRLMREGRFQSWLILAGVTLGVAVVVYITAIVSGLQANIIDKTLSTQAHVTLKPREDVNLRQITVPAGETLLAEVETRTQRENTIANWQRLKAAADGVPGVAASAALASGPGFVIKGGVRKSVVLMGVELTDYQKIVPLETKLRAGRLRLASGDVMIGTELARELGLKVGDRLRVVTATGSAETYTIGALLDFGLKDLSRRWLLMPLRSAQNQLGYRLDVSEIYLRADDLFDAEALAAAAAARTGLDADSWQETNSQLVTALRSQSASSNMIKVFVTLAVALGIASVLVVSVVQKQREIGILRAMGTPAARIRAVFLLQGALYGLAGSLLGSMLGAALALGFTRIARNTDGSPLFPVVVTPSLFAVTAMIATLVGVLAAWAPARRAARLDPVEAIRG</sequence>
<keyword evidence="4 7" id="KW-0812">Transmembrane</keyword>
<accession>A0A4T0UL78</accession>
<dbReference type="InterPro" id="IPR025857">
    <property type="entry name" value="MacB_PCD"/>
</dbReference>
<evidence type="ECO:0000256" key="2">
    <source>
        <dbReference type="ARBA" id="ARBA00005236"/>
    </source>
</evidence>
<comment type="similarity">
    <text evidence="2">Belongs to the ABC-4 integral membrane protein family. LolC/E subfamily.</text>
</comment>
<evidence type="ECO:0000313" key="10">
    <source>
        <dbReference type="EMBL" id="TIC79206.1"/>
    </source>
</evidence>
<dbReference type="InterPro" id="IPR051447">
    <property type="entry name" value="Lipoprotein-release_system"/>
</dbReference>
<evidence type="ECO:0000256" key="6">
    <source>
        <dbReference type="ARBA" id="ARBA00023136"/>
    </source>
</evidence>